<dbReference type="InterPro" id="IPR010730">
    <property type="entry name" value="HET"/>
</dbReference>
<evidence type="ECO:0000313" key="4">
    <source>
        <dbReference type="Proteomes" id="UP000053789"/>
    </source>
</evidence>
<organism evidence="3 4">
    <name type="scientific">Cladophialophora bantiana (strain ATCC 10958 / CBS 173.52 / CDC B-1940 / NIH 8579)</name>
    <name type="common">Xylohypha bantiana</name>
    <dbReference type="NCBI Taxonomy" id="1442370"/>
    <lineage>
        <taxon>Eukaryota</taxon>
        <taxon>Fungi</taxon>
        <taxon>Dikarya</taxon>
        <taxon>Ascomycota</taxon>
        <taxon>Pezizomycotina</taxon>
        <taxon>Eurotiomycetes</taxon>
        <taxon>Chaetothyriomycetidae</taxon>
        <taxon>Chaetothyriales</taxon>
        <taxon>Herpotrichiellaceae</taxon>
        <taxon>Cladophialophora</taxon>
    </lineage>
</organism>
<sequence length="801" mass="92528">MDHLPIPIDASAHERVKFFVEDERPFSTDDFFNLPLKGDYKFEDFDELVEHGLNRKHWTKKKANQFLQEWLFFSLLAVVLGESINPLSFVDSSRTVEKTISTEGLNEFLAGWSERMKQGGEKEKILYLRGGIALENARRFVCKHLSLENYDYGLNEVVQRKELHGIHEEVDKKLALSIAVLGETLQGVRAKLIISPENRSHFWMDPKTEAKSWGSSTFCREKMKGRGCCDNDIRLLESTMPGVCGAYYAHRLKNMPTNGDHDVQNCSLWKCQAQKQQQEALHQTSCDRQNCKLLGTGRESLQITQHIKAGKTPLLSFANGEINVQAYDLQKEDVSFGAVSHGWGDRIFDSTKDSGGSNTCQINQCQIQSLQKSFNELIGKSIVKNRRDENTFFWVDLLCFPKRDSMTAKAIDQLKTVFKKAKAVIVWDRNLLSTHKKQPEDTIEMNVRMRLGGWSRRLWTLQEAVLAQKLYFEFQNRKFLSLEEINDAREKAEQDTSNPFHHIWKAGYPFGKAVSRLRVKHSKDKVARAWEALQFRYCSAPEDEALVLANILDGVNVAKIEEITMKEDEDRETLAAKRMATLLKLIHTTEGMDIPASLIFVPGRRLNNWKITDSKGFGWAPSTWMTQQVYNYRFLRQYRNAGVPRWAGFEVRFPGIVLRLPETPWDDPEFWIPVHQALHKWYKVKIDVPKEDWKTFEADRIRTADELSIIMSEHNPKGRWTIGTLVKKIGPLGDDTRWVTILGRAWIRLETNLIIIKKRRDEFRQQTERMAIGERLGPDQKWCIDGQSGSKKRSFDDFSNS</sequence>
<evidence type="ECO:0000313" key="3">
    <source>
        <dbReference type="EMBL" id="KIW88180.1"/>
    </source>
</evidence>
<accession>A0A0D2HB90</accession>
<protein>
    <recommendedName>
        <fullName evidence="2">Heterokaryon incompatibility domain-containing protein</fullName>
    </recommendedName>
</protein>
<dbReference type="PANTHER" id="PTHR39596:SF2">
    <property type="entry name" value="HET DOMAIN PROTEIN (AFU_ORTHOLOGUE AFUA_1G17550)-RELATED"/>
    <property type="match status" value="1"/>
</dbReference>
<dbReference type="EMBL" id="KN847000">
    <property type="protein sequence ID" value="KIW88180.1"/>
    <property type="molecule type" value="Genomic_DNA"/>
</dbReference>
<dbReference type="GeneID" id="27704219"/>
<evidence type="ECO:0000259" key="2">
    <source>
        <dbReference type="Pfam" id="PF06985"/>
    </source>
</evidence>
<dbReference type="VEuPathDB" id="FungiDB:Z519_11291"/>
<dbReference type="OrthoDB" id="4161209at2759"/>
<reference evidence="3" key="1">
    <citation type="submission" date="2015-01" db="EMBL/GenBank/DDBJ databases">
        <title>The Genome Sequence of Cladophialophora bantiana CBS 173.52.</title>
        <authorList>
            <consortium name="The Broad Institute Genomics Platform"/>
            <person name="Cuomo C."/>
            <person name="de Hoog S."/>
            <person name="Gorbushina A."/>
            <person name="Stielow B."/>
            <person name="Teixiera M."/>
            <person name="Abouelleil A."/>
            <person name="Chapman S.B."/>
            <person name="Priest M."/>
            <person name="Young S.K."/>
            <person name="Wortman J."/>
            <person name="Nusbaum C."/>
            <person name="Birren B."/>
        </authorList>
    </citation>
    <scope>NUCLEOTIDE SEQUENCE [LARGE SCALE GENOMIC DNA]</scope>
    <source>
        <strain evidence="3">CBS 173.52</strain>
    </source>
</reference>
<feature type="region of interest" description="Disordered" evidence="1">
    <location>
        <begin position="779"/>
        <end position="801"/>
    </location>
</feature>
<dbReference type="AlphaFoldDB" id="A0A0D2HB90"/>
<dbReference type="HOGENOM" id="CLU_009388_3_0_1"/>
<name>A0A0D2HB90_CLAB1</name>
<feature type="domain" description="Heterokaryon incompatibility" evidence="2">
    <location>
        <begin position="337"/>
        <end position="430"/>
    </location>
</feature>
<keyword evidence="4" id="KW-1185">Reference proteome</keyword>
<dbReference type="PANTHER" id="PTHR39596">
    <property type="match status" value="1"/>
</dbReference>
<dbReference type="RefSeq" id="XP_016614849.1">
    <property type="nucleotide sequence ID" value="XM_016769003.1"/>
</dbReference>
<dbReference type="Pfam" id="PF06985">
    <property type="entry name" value="HET"/>
    <property type="match status" value="1"/>
</dbReference>
<proteinExistence type="predicted"/>
<dbReference type="Proteomes" id="UP000053789">
    <property type="component" value="Unassembled WGS sequence"/>
</dbReference>
<gene>
    <name evidence="3" type="ORF">Z519_11291</name>
</gene>
<evidence type="ECO:0000256" key="1">
    <source>
        <dbReference type="SAM" id="MobiDB-lite"/>
    </source>
</evidence>